<dbReference type="Gene3D" id="2.10.25.10">
    <property type="entry name" value="Laminin"/>
    <property type="match status" value="1"/>
</dbReference>
<feature type="domain" description="Ig-like" evidence="19">
    <location>
        <begin position="1"/>
        <end position="110"/>
    </location>
</feature>
<evidence type="ECO:0000256" key="12">
    <source>
        <dbReference type="ARBA" id="ARBA00044100"/>
    </source>
</evidence>
<dbReference type="PROSITE" id="PS00615">
    <property type="entry name" value="C_TYPE_LECTIN_1"/>
    <property type="match status" value="1"/>
</dbReference>
<dbReference type="InParanoid" id="A0A6I8PF22"/>
<feature type="disulfide bond" evidence="15">
    <location>
        <begin position="158"/>
        <end position="179"/>
    </location>
</feature>
<feature type="domain" description="Link" evidence="21">
    <location>
        <begin position="212"/>
        <end position="310"/>
    </location>
</feature>
<dbReference type="GO" id="GO:0007417">
    <property type="term" value="P:central nervous system development"/>
    <property type="evidence" value="ECO:0000318"/>
    <property type="project" value="GO_Central"/>
</dbReference>
<keyword evidence="3" id="KW-0964">Secreted</keyword>
<dbReference type="Gene3D" id="3.10.100.10">
    <property type="entry name" value="Mannose-Binding Protein A, subunit A"/>
    <property type="match status" value="3"/>
</dbReference>
<dbReference type="Pfam" id="PF00059">
    <property type="entry name" value="Lectin_C"/>
    <property type="match status" value="1"/>
</dbReference>
<dbReference type="FunFam" id="3.10.100.10:FF:000002">
    <property type="entry name" value="Hyaluronan proteoglycan link protein 1"/>
    <property type="match status" value="1"/>
</dbReference>
<dbReference type="InterPro" id="IPR050691">
    <property type="entry name" value="Hyaluronan_bind_Proteoglycan"/>
</dbReference>
<dbReference type="FunFam" id="3.10.100.10:FF:000011">
    <property type="entry name" value="Aggrecan core protein"/>
    <property type="match status" value="1"/>
</dbReference>
<evidence type="ECO:0000259" key="17">
    <source>
        <dbReference type="PROSITE" id="PS50026"/>
    </source>
</evidence>
<protein>
    <recommendedName>
        <fullName evidence="12">Brevican core protein</fullName>
    </recommendedName>
</protein>
<dbReference type="FunFam" id="2.10.70.10:FF:000003">
    <property type="entry name" value="Versican core protein"/>
    <property type="match status" value="1"/>
</dbReference>
<dbReference type="InterPro" id="IPR018378">
    <property type="entry name" value="C-type_lectin_CS"/>
</dbReference>
<name>A0A6I8PF22_ORNAN</name>
<evidence type="ECO:0000259" key="19">
    <source>
        <dbReference type="PROSITE" id="PS50835"/>
    </source>
</evidence>
<comment type="similarity">
    <text evidence="2">Belongs to the aggrecan/versican proteoglycan family.</text>
</comment>
<evidence type="ECO:0000256" key="3">
    <source>
        <dbReference type="ARBA" id="ARBA00022525"/>
    </source>
</evidence>
<dbReference type="InterPro" id="IPR003006">
    <property type="entry name" value="Ig/MHC_CS"/>
</dbReference>
<evidence type="ECO:0000256" key="14">
    <source>
        <dbReference type="PROSITE-ProRule" id="PRU00302"/>
    </source>
</evidence>
<dbReference type="InterPro" id="IPR001304">
    <property type="entry name" value="C-type_lectin-like"/>
</dbReference>
<dbReference type="PROSITE" id="PS50923">
    <property type="entry name" value="SUSHI"/>
    <property type="match status" value="1"/>
</dbReference>
<dbReference type="InterPro" id="IPR016186">
    <property type="entry name" value="C-type_lectin-like/link_sf"/>
</dbReference>
<keyword evidence="11" id="KW-0393">Immunoglobulin domain</keyword>
<comment type="subcellular location">
    <subcellularLocation>
        <location evidence="1">Secreted</location>
        <location evidence="1">Extracellular space</location>
        <location evidence="1">Extracellular matrix</location>
    </subcellularLocation>
</comment>
<dbReference type="InterPro" id="IPR036179">
    <property type="entry name" value="Ig-like_dom_sf"/>
</dbReference>
<dbReference type="GO" id="GO:0005540">
    <property type="term" value="F:hyaluronic acid binding"/>
    <property type="evidence" value="ECO:0007669"/>
    <property type="project" value="UniProtKB-KW"/>
</dbReference>
<dbReference type="Proteomes" id="UP000002279">
    <property type="component" value="Chromosome X5"/>
</dbReference>
<dbReference type="SMART" id="SM00181">
    <property type="entry name" value="EGF"/>
    <property type="match status" value="1"/>
</dbReference>
<dbReference type="CDD" id="cd03520">
    <property type="entry name" value="Link_domain_CSPGs_modules_2_4"/>
    <property type="match status" value="1"/>
</dbReference>
<keyword evidence="6" id="KW-0677">Repeat</keyword>
<dbReference type="Gene3D" id="2.60.40.10">
    <property type="entry name" value="Immunoglobulins"/>
    <property type="match status" value="1"/>
</dbReference>
<evidence type="ECO:0000259" key="20">
    <source>
        <dbReference type="PROSITE" id="PS50923"/>
    </source>
</evidence>
<evidence type="ECO:0000256" key="11">
    <source>
        <dbReference type="ARBA" id="ARBA00023319"/>
    </source>
</evidence>
<evidence type="ECO:0000256" key="5">
    <source>
        <dbReference type="ARBA" id="ARBA00022729"/>
    </source>
</evidence>
<gene>
    <name evidence="22" type="primary">BCAN</name>
</gene>
<feature type="disulfide bond" evidence="14">
    <location>
        <begin position="767"/>
        <end position="794"/>
    </location>
</feature>
<reference evidence="22" key="2">
    <citation type="submission" date="2025-08" db="UniProtKB">
        <authorList>
            <consortium name="Ensembl"/>
        </authorList>
    </citation>
    <scope>IDENTIFICATION</scope>
    <source>
        <strain evidence="22">Glennie</strain>
    </source>
</reference>
<dbReference type="PRINTS" id="PR01265">
    <property type="entry name" value="LINKMODULE"/>
</dbReference>
<evidence type="ECO:0000256" key="6">
    <source>
        <dbReference type="ARBA" id="ARBA00022737"/>
    </source>
</evidence>
<dbReference type="GO" id="GO:0007155">
    <property type="term" value="P:cell adhesion"/>
    <property type="evidence" value="ECO:0007669"/>
    <property type="project" value="InterPro"/>
</dbReference>
<evidence type="ECO:0000256" key="16">
    <source>
        <dbReference type="SAM" id="MobiDB-lite"/>
    </source>
</evidence>
<evidence type="ECO:0000256" key="13">
    <source>
        <dbReference type="PROSITE-ProRule" id="PRU00076"/>
    </source>
</evidence>
<dbReference type="InterPro" id="IPR013106">
    <property type="entry name" value="Ig_V-set"/>
</dbReference>
<evidence type="ECO:0000259" key="18">
    <source>
        <dbReference type="PROSITE" id="PS50041"/>
    </source>
</evidence>
<dbReference type="FunFam" id="3.10.100.10:FF:000003">
    <property type="entry name" value="Versican core protein"/>
    <property type="match status" value="1"/>
</dbReference>
<dbReference type="AlphaFoldDB" id="A0A6I8PF22"/>
<feature type="compositionally biased region" description="Pro residues" evidence="16">
    <location>
        <begin position="364"/>
        <end position="377"/>
    </location>
</feature>
<dbReference type="PROSITE" id="PS01241">
    <property type="entry name" value="LINK_1"/>
    <property type="match status" value="1"/>
</dbReference>
<dbReference type="PANTHER" id="PTHR22804">
    <property type="entry name" value="AGGRECAN/VERSICAN PROTEOGLYCAN"/>
    <property type="match status" value="1"/>
</dbReference>
<dbReference type="SUPFAM" id="SSF57535">
    <property type="entry name" value="Complement control module/SCR domain"/>
    <property type="match status" value="1"/>
</dbReference>
<keyword evidence="14" id="KW-0768">Sushi</keyword>
<feature type="compositionally biased region" description="Pro residues" evidence="16">
    <location>
        <begin position="805"/>
        <end position="814"/>
    </location>
</feature>
<dbReference type="InterPro" id="IPR013783">
    <property type="entry name" value="Ig-like_fold"/>
</dbReference>
<dbReference type="GO" id="GO:0045202">
    <property type="term" value="C:synapse"/>
    <property type="evidence" value="ECO:0000318"/>
    <property type="project" value="GO_Central"/>
</dbReference>
<dbReference type="InterPro" id="IPR000538">
    <property type="entry name" value="Link_dom"/>
</dbReference>
<dbReference type="Gene3D" id="2.10.70.10">
    <property type="entry name" value="Complement Module, domain 1"/>
    <property type="match status" value="1"/>
</dbReference>
<dbReference type="PROSITE" id="PS50041">
    <property type="entry name" value="C_TYPE_LECTIN_2"/>
    <property type="match status" value="1"/>
</dbReference>
<evidence type="ECO:0000256" key="1">
    <source>
        <dbReference type="ARBA" id="ARBA00004498"/>
    </source>
</evidence>
<keyword evidence="8 13" id="KW-1015">Disulfide bond</keyword>
<sequence length="871" mass="93111">RPPLAGSVSIPCHITYLQLPPPAPASGRSPRVKWTFLSGGRETEILVARGVKVKVSEPYRRRVALPGYPADPTDASLTLSHLRTNDSGLYRCQVQHGLDDGRDAIEVKVKGVVFLYREGTARYAFSFSAARDACVRIGAAIATPDQLRAAYWGGFEQCDAGWLADRTVRYPIQTPREACFGDMDGVPGIRNYGTVDPEELYDVYCYAEDLQGELFLGAPPQKLTLAEARRYCRARGAAIATTGQLFAAWSGGLDRCRPGWLADGSVRYPIVSPRERCGGGARPGVQTVFLFPNQTGFPDARSRFDVYCFRESVRSPTAEPRDLEASDGAGLAELVTVSDELAELTLPGPQGEAESRGAIYSIPLPFPLPDPTEPPGNPADALDAHRTAEPYTDQPAALTADPADPTPEEHARGTPPGKTPSPAPAPMPYSLCPAAGFPAWVSAQPRGRGRGARGVPRTDGTVSLPSPTPPRPWPSPSRSPGAAELGLEPTAAAVTAGEGPDGPQDGEEDEEEGRGAESSPELPPTGMEPAETPETTPPAPSPRPERVQRAEEPHRAGVCVCAGGCEPNPCQNGGTCYEDPGADRGAGGAGISCVCLPGYGGSVCELELARCGPGWDSFQSGCYRHFPVRRAWAEAENQCRRLGAHLARIGTAEEQRFVHERYPEYQWIGLNDRTIEGDFQWSDGTPLLYENWQAGQPDSYFLSGEDCVVLAWHDGGRWSDVPCNYHLPFTCRASLVTCGPPPELATAVLTSRPQQRYAVGAVVRYRCRSGLSQRNAPLVACRPDGRWEAPKITCRAPGPQVGVPGPRPSSPSPHTPVSVSVSPDPGPAPHPLRPRLSPPDPGPAPHPLGPRLSPPGPRPAPHPLAPQLSPP</sequence>
<dbReference type="InterPro" id="IPR007110">
    <property type="entry name" value="Ig-like_dom"/>
</dbReference>
<feature type="disulfide bond" evidence="14">
    <location>
        <begin position="738"/>
        <end position="781"/>
    </location>
</feature>
<feature type="disulfide bond" evidence="15">
    <location>
        <begin position="256"/>
        <end position="277"/>
    </location>
</feature>
<dbReference type="PROSITE" id="PS01186">
    <property type="entry name" value="EGF_2"/>
    <property type="match status" value="1"/>
</dbReference>
<dbReference type="CDD" id="cd00033">
    <property type="entry name" value="CCP"/>
    <property type="match status" value="1"/>
</dbReference>
<dbReference type="PROSITE" id="PS50963">
    <property type="entry name" value="LINK_2"/>
    <property type="match status" value="2"/>
</dbReference>
<dbReference type="InterPro" id="IPR000436">
    <property type="entry name" value="Sushi_SCR_CCP_dom"/>
</dbReference>
<feature type="domain" description="EGF-like" evidence="17">
    <location>
        <begin position="562"/>
        <end position="605"/>
    </location>
</feature>
<dbReference type="InterPro" id="IPR000742">
    <property type="entry name" value="EGF"/>
</dbReference>
<accession>A0A6I8PF22</accession>
<dbReference type="FunCoup" id="A0A6I8PF22">
    <property type="interactions" value="142"/>
</dbReference>
<dbReference type="GO" id="GO:0001501">
    <property type="term" value="P:skeletal system development"/>
    <property type="evidence" value="ECO:0000318"/>
    <property type="project" value="GO_Central"/>
</dbReference>
<comment type="caution">
    <text evidence="13">Lacks conserved residue(s) required for the propagation of feature annotation.</text>
</comment>
<dbReference type="PROSITE" id="PS00022">
    <property type="entry name" value="EGF_1"/>
    <property type="match status" value="1"/>
</dbReference>
<keyword evidence="4" id="KW-0272">Extracellular matrix</keyword>
<feature type="compositionally biased region" description="Pro residues" evidence="16">
    <location>
        <begin position="417"/>
        <end position="427"/>
    </location>
</feature>
<keyword evidence="5" id="KW-0732">Signal</keyword>
<organism evidence="22 23">
    <name type="scientific">Ornithorhynchus anatinus</name>
    <name type="common">Duckbill platypus</name>
    <dbReference type="NCBI Taxonomy" id="9258"/>
    <lineage>
        <taxon>Eukaryota</taxon>
        <taxon>Metazoa</taxon>
        <taxon>Chordata</taxon>
        <taxon>Craniata</taxon>
        <taxon>Vertebrata</taxon>
        <taxon>Euteleostomi</taxon>
        <taxon>Mammalia</taxon>
        <taxon>Monotremata</taxon>
        <taxon>Ornithorhynchidae</taxon>
        <taxon>Ornithorhynchus</taxon>
    </lineage>
</organism>
<evidence type="ECO:0000259" key="21">
    <source>
        <dbReference type="PROSITE" id="PS50963"/>
    </source>
</evidence>
<dbReference type="SMART" id="SM00409">
    <property type="entry name" value="IG"/>
    <property type="match status" value="1"/>
</dbReference>
<dbReference type="Pfam" id="PF07686">
    <property type="entry name" value="V-set"/>
    <property type="match status" value="1"/>
</dbReference>
<dbReference type="SMART" id="SM00032">
    <property type="entry name" value="CCP"/>
    <property type="match status" value="1"/>
</dbReference>
<feature type="compositionally biased region" description="Low complexity" evidence="16">
    <location>
        <begin position="524"/>
        <end position="534"/>
    </location>
</feature>
<dbReference type="InterPro" id="IPR016187">
    <property type="entry name" value="CTDL_fold"/>
</dbReference>
<dbReference type="CDD" id="cd00054">
    <property type="entry name" value="EGF_CA"/>
    <property type="match status" value="1"/>
</dbReference>
<dbReference type="SMART" id="SM00034">
    <property type="entry name" value="CLECT"/>
    <property type="match status" value="1"/>
</dbReference>
<keyword evidence="7" id="KW-0654">Proteoglycan</keyword>
<dbReference type="PROSITE" id="PS50835">
    <property type="entry name" value="IG_LIKE"/>
    <property type="match status" value="1"/>
</dbReference>
<dbReference type="PANTHER" id="PTHR22804:SF41">
    <property type="entry name" value="BREVICAN CORE PROTEIN"/>
    <property type="match status" value="1"/>
</dbReference>
<dbReference type="SMART" id="SM00406">
    <property type="entry name" value="IGv"/>
    <property type="match status" value="1"/>
</dbReference>
<proteinExistence type="inferred from homology"/>
<evidence type="ECO:0000313" key="22">
    <source>
        <dbReference type="Ensembl" id="ENSOANP00000053385.1"/>
    </source>
</evidence>
<feature type="disulfide bond" evidence="13">
    <location>
        <begin position="595"/>
        <end position="604"/>
    </location>
</feature>
<dbReference type="Pfam" id="PF00193">
    <property type="entry name" value="Xlink"/>
    <property type="match status" value="2"/>
</dbReference>
<dbReference type="PROSITE" id="PS00290">
    <property type="entry name" value="IG_MHC"/>
    <property type="match status" value="1"/>
</dbReference>
<dbReference type="InterPro" id="IPR035976">
    <property type="entry name" value="Sushi/SCR/CCP_sf"/>
</dbReference>
<evidence type="ECO:0000256" key="2">
    <source>
        <dbReference type="ARBA" id="ARBA00006838"/>
    </source>
</evidence>
<evidence type="ECO:0000256" key="10">
    <source>
        <dbReference type="ARBA" id="ARBA00023290"/>
    </source>
</evidence>
<dbReference type="GeneTree" id="ENSGT00940000157343"/>
<dbReference type="SUPFAM" id="SSF56436">
    <property type="entry name" value="C-type lectin-like"/>
    <property type="match status" value="3"/>
</dbReference>
<feature type="domain" description="Link" evidence="21">
    <location>
        <begin position="112"/>
        <end position="207"/>
    </location>
</feature>
<keyword evidence="9" id="KW-0325">Glycoprotein</keyword>
<feature type="domain" description="Sushi" evidence="20">
    <location>
        <begin position="736"/>
        <end position="796"/>
    </location>
</feature>
<feature type="compositionally biased region" description="Pro residues" evidence="16">
    <location>
        <begin position="466"/>
        <end position="477"/>
    </location>
</feature>
<feature type="region of interest" description="Disordered" evidence="16">
    <location>
        <begin position="395"/>
        <end position="429"/>
    </location>
</feature>
<dbReference type="GO" id="GO:0072534">
    <property type="term" value="C:perineuronal net"/>
    <property type="evidence" value="ECO:0000318"/>
    <property type="project" value="GO_Central"/>
</dbReference>
<keyword evidence="13" id="KW-0245">EGF-like domain</keyword>
<dbReference type="Bgee" id="ENSOANG00000044512">
    <property type="expression patterns" value="Expressed in cerebellum and 3 other cell types or tissues"/>
</dbReference>
<evidence type="ECO:0000313" key="23">
    <source>
        <dbReference type="Proteomes" id="UP000002279"/>
    </source>
</evidence>
<evidence type="ECO:0000256" key="15">
    <source>
        <dbReference type="PROSITE-ProRule" id="PRU00323"/>
    </source>
</evidence>
<feature type="domain" description="C-type lectin" evidence="18">
    <location>
        <begin position="618"/>
        <end position="732"/>
    </location>
</feature>
<dbReference type="SMART" id="SM00445">
    <property type="entry name" value="LINK"/>
    <property type="match status" value="2"/>
</dbReference>
<feature type="region of interest" description="Disordered" evidence="16">
    <location>
        <begin position="361"/>
        <end position="383"/>
    </location>
</feature>
<keyword evidence="10" id="KW-0373">Hyaluronic acid</keyword>
<evidence type="ECO:0000256" key="9">
    <source>
        <dbReference type="ARBA" id="ARBA00023180"/>
    </source>
</evidence>
<evidence type="ECO:0000256" key="4">
    <source>
        <dbReference type="ARBA" id="ARBA00022530"/>
    </source>
</evidence>
<reference evidence="22 23" key="1">
    <citation type="journal article" date="2008" name="Nature">
        <title>Genome analysis of the platypus reveals unique signatures of evolution.</title>
        <authorList>
            <person name="Warren W.C."/>
            <person name="Hillier L.W."/>
            <person name="Marshall Graves J.A."/>
            <person name="Birney E."/>
            <person name="Ponting C.P."/>
            <person name="Grutzner F."/>
            <person name="Belov K."/>
            <person name="Miller W."/>
            <person name="Clarke L."/>
            <person name="Chinwalla A.T."/>
            <person name="Yang S.P."/>
            <person name="Heger A."/>
            <person name="Locke D.P."/>
            <person name="Miethke P."/>
            <person name="Waters P.D."/>
            <person name="Veyrunes F."/>
            <person name="Fulton L."/>
            <person name="Fulton B."/>
            <person name="Graves T."/>
            <person name="Wallis J."/>
            <person name="Puente X.S."/>
            <person name="Lopez-Otin C."/>
            <person name="Ordonez G.R."/>
            <person name="Eichler E.E."/>
            <person name="Chen L."/>
            <person name="Cheng Z."/>
            <person name="Deakin J.E."/>
            <person name="Alsop A."/>
            <person name="Thompson K."/>
            <person name="Kirby P."/>
            <person name="Papenfuss A.T."/>
            <person name="Wakefield M.J."/>
            <person name="Olender T."/>
            <person name="Lancet D."/>
            <person name="Huttley G.A."/>
            <person name="Smit A.F."/>
            <person name="Pask A."/>
            <person name="Temple-Smith P."/>
            <person name="Batzer M.A."/>
            <person name="Walker J.A."/>
            <person name="Konkel M.K."/>
            <person name="Harris R.S."/>
            <person name="Whittington C.M."/>
            <person name="Wong E.S."/>
            <person name="Gemmell N.J."/>
            <person name="Buschiazzo E."/>
            <person name="Vargas Jentzsch I.M."/>
            <person name="Merkel A."/>
            <person name="Schmitz J."/>
            <person name="Zemann A."/>
            <person name="Churakov G."/>
            <person name="Kriegs J.O."/>
            <person name="Brosius J."/>
            <person name="Murchison E.P."/>
            <person name="Sachidanandam R."/>
            <person name="Smith C."/>
            <person name="Hannon G.J."/>
            <person name="Tsend-Ayush E."/>
            <person name="McMillan D."/>
            <person name="Attenborough R."/>
            <person name="Rens W."/>
            <person name="Ferguson-Smith M."/>
            <person name="Lefevre C.M."/>
            <person name="Sharp J.A."/>
            <person name="Nicholas K.R."/>
            <person name="Ray D.A."/>
            <person name="Kube M."/>
            <person name="Reinhardt R."/>
            <person name="Pringle T.H."/>
            <person name="Taylor J."/>
            <person name="Jones R.C."/>
            <person name="Nixon B."/>
            <person name="Dacheux J.L."/>
            <person name="Niwa H."/>
            <person name="Sekita Y."/>
            <person name="Huang X."/>
            <person name="Stark A."/>
            <person name="Kheradpour P."/>
            <person name="Kellis M."/>
            <person name="Flicek P."/>
            <person name="Chen Y."/>
            <person name="Webber C."/>
            <person name="Hardison R."/>
            <person name="Nelson J."/>
            <person name="Hallsworth-Pepin K."/>
            <person name="Delehaunty K."/>
            <person name="Markovic C."/>
            <person name="Minx P."/>
            <person name="Feng Y."/>
            <person name="Kremitzki C."/>
            <person name="Mitreva M."/>
            <person name="Glasscock J."/>
            <person name="Wylie T."/>
            <person name="Wohldmann P."/>
            <person name="Thiru P."/>
            <person name="Nhan M.N."/>
            <person name="Pohl C.S."/>
            <person name="Smith S.M."/>
            <person name="Hou S."/>
            <person name="Nefedov M."/>
            <person name="de Jong P.J."/>
            <person name="Renfree M.B."/>
            <person name="Mardis E.R."/>
            <person name="Wilson R.K."/>
        </authorList>
    </citation>
    <scope>NUCLEOTIDE SEQUENCE [LARGE SCALE GENOMIC DNA]</scope>
    <source>
        <strain evidence="22 23">Glennie</strain>
    </source>
</reference>
<feature type="region of interest" description="Disordered" evidence="16">
    <location>
        <begin position="792"/>
        <end position="871"/>
    </location>
</feature>
<dbReference type="Pfam" id="PF00084">
    <property type="entry name" value="Sushi"/>
    <property type="match status" value="1"/>
</dbReference>
<dbReference type="OMA" id="RWEAPQI"/>
<feature type="compositionally biased region" description="Pro residues" evidence="16">
    <location>
        <begin position="824"/>
        <end position="871"/>
    </location>
</feature>
<dbReference type="CDD" id="cd03517">
    <property type="entry name" value="Link_domain_CSPGs_modules_1_3"/>
    <property type="match status" value="1"/>
</dbReference>
<dbReference type="GO" id="GO:0005615">
    <property type="term" value="C:extracellular space"/>
    <property type="evidence" value="ECO:0000318"/>
    <property type="project" value="GO_Central"/>
</dbReference>
<evidence type="ECO:0000256" key="7">
    <source>
        <dbReference type="ARBA" id="ARBA00022974"/>
    </source>
</evidence>
<dbReference type="SUPFAM" id="SSF48726">
    <property type="entry name" value="Immunoglobulin"/>
    <property type="match status" value="1"/>
</dbReference>
<dbReference type="PROSITE" id="PS50026">
    <property type="entry name" value="EGF_3"/>
    <property type="match status" value="1"/>
</dbReference>
<dbReference type="InterPro" id="IPR003599">
    <property type="entry name" value="Ig_sub"/>
</dbReference>
<evidence type="ECO:0000256" key="8">
    <source>
        <dbReference type="ARBA" id="ARBA00023157"/>
    </source>
</evidence>
<dbReference type="Ensembl" id="ENSOANT00000054597.1">
    <property type="protein sequence ID" value="ENSOANP00000053385.1"/>
    <property type="gene ID" value="ENSOANG00000044512.1"/>
</dbReference>
<keyword evidence="23" id="KW-1185">Reference proteome</keyword>
<feature type="region of interest" description="Disordered" evidence="16">
    <location>
        <begin position="442"/>
        <end position="551"/>
    </location>
</feature>
<reference evidence="22" key="3">
    <citation type="submission" date="2025-09" db="UniProtKB">
        <authorList>
            <consortium name="Ensembl"/>
        </authorList>
    </citation>
    <scope>IDENTIFICATION</scope>
    <source>
        <strain evidence="22">Glennie</strain>
    </source>
</reference>